<name>R7UNH9_CAPTE</name>
<dbReference type="AlphaFoldDB" id="R7UNH9"/>
<protein>
    <recommendedName>
        <fullName evidence="5">Methyltransferase FkbM domain-containing protein</fullName>
    </recommendedName>
</protein>
<evidence type="ECO:0000313" key="4">
    <source>
        <dbReference type="Proteomes" id="UP000014760"/>
    </source>
</evidence>
<keyword evidence="1" id="KW-1133">Transmembrane helix</keyword>
<dbReference type="OMA" id="IIVKMDT"/>
<evidence type="ECO:0008006" key="5">
    <source>
        <dbReference type="Google" id="ProtNLM"/>
    </source>
</evidence>
<dbReference type="InterPro" id="IPR006342">
    <property type="entry name" value="FkbM_mtfrase"/>
</dbReference>
<dbReference type="HOGENOM" id="CLU_641311_0_0_1"/>
<dbReference type="InterPro" id="IPR052514">
    <property type="entry name" value="SAM-dependent_MTase"/>
</dbReference>
<keyword evidence="1" id="KW-0472">Membrane</keyword>
<reference evidence="4" key="1">
    <citation type="submission" date="2012-12" db="EMBL/GenBank/DDBJ databases">
        <authorList>
            <person name="Hellsten U."/>
            <person name="Grimwood J."/>
            <person name="Chapman J.A."/>
            <person name="Shapiro H."/>
            <person name="Aerts A."/>
            <person name="Otillar R.P."/>
            <person name="Terry A.Y."/>
            <person name="Boore J.L."/>
            <person name="Simakov O."/>
            <person name="Marletaz F."/>
            <person name="Cho S.-J."/>
            <person name="Edsinger-Gonzales E."/>
            <person name="Havlak P."/>
            <person name="Kuo D.-H."/>
            <person name="Larsson T."/>
            <person name="Lv J."/>
            <person name="Arendt D."/>
            <person name="Savage R."/>
            <person name="Osoegawa K."/>
            <person name="de Jong P."/>
            <person name="Lindberg D.R."/>
            <person name="Seaver E.C."/>
            <person name="Weisblat D.A."/>
            <person name="Putnam N.H."/>
            <person name="Grigoriev I.V."/>
            <person name="Rokhsar D.S."/>
        </authorList>
    </citation>
    <scope>NUCLEOTIDE SEQUENCE</scope>
    <source>
        <strain evidence="4">I ESC-2004</strain>
    </source>
</reference>
<gene>
    <name evidence="2" type="ORF">CAPTEDRAFT_227741</name>
</gene>
<dbReference type="EMBL" id="KB299377">
    <property type="protein sequence ID" value="ELU08064.1"/>
    <property type="molecule type" value="Genomic_DNA"/>
</dbReference>
<proteinExistence type="predicted"/>
<dbReference type="EnsemblMetazoa" id="CapteT227741">
    <property type="protein sequence ID" value="CapteP227741"/>
    <property type="gene ID" value="CapteG227741"/>
</dbReference>
<dbReference type="Proteomes" id="UP000014760">
    <property type="component" value="Unassembled WGS sequence"/>
</dbReference>
<dbReference type="PANTHER" id="PTHR34203:SF15">
    <property type="entry name" value="SLL1173 PROTEIN"/>
    <property type="match status" value="1"/>
</dbReference>
<dbReference type="OrthoDB" id="411251at2759"/>
<feature type="transmembrane region" description="Helical" evidence="1">
    <location>
        <begin position="52"/>
        <end position="73"/>
    </location>
</feature>
<keyword evidence="4" id="KW-1185">Reference proteome</keyword>
<reference evidence="2 4" key="2">
    <citation type="journal article" date="2013" name="Nature">
        <title>Insights into bilaterian evolution from three spiralian genomes.</title>
        <authorList>
            <person name="Simakov O."/>
            <person name="Marletaz F."/>
            <person name="Cho S.J."/>
            <person name="Edsinger-Gonzales E."/>
            <person name="Havlak P."/>
            <person name="Hellsten U."/>
            <person name="Kuo D.H."/>
            <person name="Larsson T."/>
            <person name="Lv J."/>
            <person name="Arendt D."/>
            <person name="Savage R."/>
            <person name="Osoegawa K."/>
            <person name="de Jong P."/>
            <person name="Grimwood J."/>
            <person name="Chapman J.A."/>
            <person name="Shapiro H."/>
            <person name="Aerts A."/>
            <person name="Otillar R.P."/>
            <person name="Terry A.Y."/>
            <person name="Boore J.L."/>
            <person name="Grigoriev I.V."/>
            <person name="Lindberg D.R."/>
            <person name="Seaver E.C."/>
            <person name="Weisblat D.A."/>
            <person name="Putnam N.H."/>
            <person name="Rokhsar D.S."/>
        </authorList>
    </citation>
    <scope>NUCLEOTIDE SEQUENCE</scope>
    <source>
        <strain evidence="2 4">I ESC-2004</strain>
    </source>
</reference>
<evidence type="ECO:0000313" key="2">
    <source>
        <dbReference type="EMBL" id="ELU08064.1"/>
    </source>
</evidence>
<dbReference type="PANTHER" id="PTHR34203">
    <property type="entry name" value="METHYLTRANSFERASE, FKBM FAMILY PROTEIN"/>
    <property type="match status" value="1"/>
</dbReference>
<accession>R7UNH9</accession>
<dbReference type="SUPFAM" id="SSF53335">
    <property type="entry name" value="S-adenosyl-L-methionine-dependent methyltransferases"/>
    <property type="match status" value="1"/>
</dbReference>
<dbReference type="InterPro" id="IPR029063">
    <property type="entry name" value="SAM-dependent_MTases_sf"/>
</dbReference>
<evidence type="ECO:0000313" key="3">
    <source>
        <dbReference type="EnsemblMetazoa" id="CapteP227741"/>
    </source>
</evidence>
<keyword evidence="1" id="KW-0812">Transmembrane</keyword>
<dbReference type="Gene3D" id="3.40.50.150">
    <property type="entry name" value="Vaccinia Virus protein VP39"/>
    <property type="match status" value="1"/>
</dbReference>
<evidence type="ECO:0000256" key="1">
    <source>
        <dbReference type="SAM" id="Phobius"/>
    </source>
</evidence>
<reference evidence="3" key="3">
    <citation type="submission" date="2015-06" db="UniProtKB">
        <authorList>
            <consortium name="EnsemblMetazoa"/>
        </authorList>
    </citation>
    <scope>IDENTIFICATION</scope>
</reference>
<sequence length="428" mass="48701">MPNRHRFALKMDIYGQTRLSRYHPPSVRMPLTKMKVWIKGSKIGPSWGRNRLVRYTIFAFLGLSVLSTMLHVISQKGFAIPENYNKVEEVSSDMEKELTDYIVKEDFLKTAAEASFEDIPNSEIDEVEGGRPASETILDSAWPIHAPINLSMSNDNVDIGRMRALTSLLDRHSSISCSHLSLMQHLKFVACPYTEDEFSDAESDRESSRMGPLLWRLFQRDDLDLIDIGASIGLHTLAAASIGRRVVAIEPVKANQKRLIKAAIVNECSENIILVPYAVSNSRIKLKFKIPRNNQAKAFGTDDDCVSDERFVCSDVVSTVVLDELLPWIPFNNALLRMGTSDFALESVVQSKRLLVNVKVSVICMTWTQYARKWTGGSRVRQRVDDMVKYMHTKMDYEPRDEIDQPLVSTEWGSWPDIVFWTKHTLIK</sequence>
<organism evidence="2">
    <name type="scientific">Capitella teleta</name>
    <name type="common">Polychaete worm</name>
    <dbReference type="NCBI Taxonomy" id="283909"/>
    <lineage>
        <taxon>Eukaryota</taxon>
        <taxon>Metazoa</taxon>
        <taxon>Spiralia</taxon>
        <taxon>Lophotrochozoa</taxon>
        <taxon>Annelida</taxon>
        <taxon>Polychaeta</taxon>
        <taxon>Sedentaria</taxon>
        <taxon>Scolecida</taxon>
        <taxon>Capitellidae</taxon>
        <taxon>Capitella</taxon>
    </lineage>
</organism>
<dbReference type="NCBIfam" id="TIGR01444">
    <property type="entry name" value="fkbM_fam"/>
    <property type="match status" value="1"/>
</dbReference>
<dbReference type="EMBL" id="AMQN01006860">
    <property type="status" value="NOT_ANNOTATED_CDS"/>
    <property type="molecule type" value="Genomic_DNA"/>
</dbReference>